<evidence type="ECO:0000313" key="8">
    <source>
        <dbReference type="Proteomes" id="UP001190925"/>
    </source>
</evidence>
<evidence type="ECO:0000256" key="4">
    <source>
        <dbReference type="ARBA" id="ARBA00022917"/>
    </source>
</evidence>
<feature type="domain" description="Formyl transferase N-terminal" evidence="5">
    <location>
        <begin position="8"/>
        <end position="182"/>
    </location>
</feature>
<accession>A0ABY0FIB3</accession>
<dbReference type="NCBIfam" id="TIGR00460">
    <property type="entry name" value="fmt"/>
    <property type="match status" value="1"/>
</dbReference>
<evidence type="ECO:0000259" key="6">
    <source>
        <dbReference type="Pfam" id="PF02911"/>
    </source>
</evidence>
<reference evidence="7 8" key="1">
    <citation type="journal article" date="2018" name="bioRxiv">
        <title>Evidence of independent acquisition and adaption of ultra-small bacteria to human hosts across the highly diverse yet reduced genomes of the phylum Saccharibacteria.</title>
        <authorList>
            <person name="McLean J.S."/>
            <person name="Bor B."/>
            <person name="To T.T."/>
            <person name="Liu Q."/>
            <person name="Kearns K.A."/>
            <person name="Solden L.M."/>
            <person name="Wrighton K.C."/>
            <person name="He X."/>
            <person name="Shi W."/>
        </authorList>
    </citation>
    <scope>NUCLEOTIDE SEQUENCE [LARGE SCALE GENOMIC DNA]</scope>
    <source>
        <strain evidence="7 8">TM7_CMJM_G6_1_HOT_870</strain>
    </source>
</reference>
<dbReference type="Pfam" id="PF00551">
    <property type="entry name" value="Formyl_trans_N"/>
    <property type="match status" value="1"/>
</dbReference>
<dbReference type="InterPro" id="IPR036477">
    <property type="entry name" value="Formyl_transf_N_sf"/>
</dbReference>
<protein>
    <recommendedName>
        <fullName evidence="2">methionyl-tRNA formyltransferase</fullName>
        <ecNumber evidence="2">2.1.2.9</ecNumber>
    </recommendedName>
</protein>
<dbReference type="GO" id="GO:0004479">
    <property type="term" value="F:methionyl-tRNA formyltransferase activity"/>
    <property type="evidence" value="ECO:0007669"/>
    <property type="project" value="UniProtKB-EC"/>
</dbReference>
<comment type="similarity">
    <text evidence="1">Belongs to the Fmt family.</text>
</comment>
<evidence type="ECO:0000256" key="3">
    <source>
        <dbReference type="ARBA" id="ARBA00022679"/>
    </source>
</evidence>
<dbReference type="SUPFAM" id="SSF50486">
    <property type="entry name" value="FMT C-terminal domain-like"/>
    <property type="match status" value="1"/>
</dbReference>
<dbReference type="InterPro" id="IPR002376">
    <property type="entry name" value="Formyl_transf_N"/>
</dbReference>
<keyword evidence="4" id="KW-0648">Protein biosynthesis</keyword>
<dbReference type="RefSeq" id="WP_129718760.1">
    <property type="nucleotide sequence ID" value="NZ_PRLK01000004.1"/>
</dbReference>
<dbReference type="InterPro" id="IPR005793">
    <property type="entry name" value="Formyl_trans_C"/>
</dbReference>
<dbReference type="EMBL" id="PRLK01000004">
    <property type="protein sequence ID" value="RYC72696.1"/>
    <property type="molecule type" value="Genomic_DNA"/>
</dbReference>
<sequence>MNIDNPIIFFGTEDFSAVSLQRLIDDKFNIVGIVTKPDSKKGRGQKISMPKVKEIGIANNIEVLQPNRLKEIIPFVAKFNKPTGVLVSYGKIIPQSIIDLFNPGIINVHPSLLPLYRGPSPIESTILNGDTVTGVSIMLLSKEMDAGPVYLQEKITLSGTETSTYLYDSCGKIGSEMLAKALPKIIKGELEPINQCDDRASYCNLLTKEDSIINPNNITSYQAERKIRALEIYPKSKITICDNTIIIKKASITTNPNSKELSVKFKDNNYLVLEQLIAPNGKIMDGKAYKNGYINKMH</sequence>
<evidence type="ECO:0000259" key="5">
    <source>
        <dbReference type="Pfam" id="PF00551"/>
    </source>
</evidence>
<feature type="domain" description="Formyl transferase C-terminal" evidence="6">
    <location>
        <begin position="206"/>
        <end position="293"/>
    </location>
</feature>
<dbReference type="InterPro" id="IPR005794">
    <property type="entry name" value="Fmt"/>
</dbReference>
<evidence type="ECO:0000256" key="1">
    <source>
        <dbReference type="ARBA" id="ARBA00010699"/>
    </source>
</evidence>
<organism evidence="7 8">
    <name type="scientific">Candidatus Nanogingivalis gingivitcus</name>
    <dbReference type="NCBI Taxonomy" id="2171992"/>
    <lineage>
        <taxon>Bacteria</taxon>
        <taxon>Candidatus Saccharimonadota</taxon>
        <taxon>Candidatus Nanosyncoccalia</taxon>
        <taxon>Candidatus Nanogingivales</taxon>
        <taxon>Candidatus Nanogingivalaceae</taxon>
        <taxon>Candidatus Nanogingivalis</taxon>
    </lineage>
</organism>
<dbReference type="CDD" id="cd08646">
    <property type="entry name" value="FMT_core_Met-tRNA-FMT_N"/>
    <property type="match status" value="1"/>
</dbReference>
<dbReference type="InterPro" id="IPR041711">
    <property type="entry name" value="Met-tRNA-FMT_N"/>
</dbReference>
<gene>
    <name evidence="7" type="primary">fmt</name>
    <name evidence="7" type="ORF">G6CMJM_00347</name>
</gene>
<dbReference type="PANTHER" id="PTHR11138:SF5">
    <property type="entry name" value="METHIONYL-TRNA FORMYLTRANSFERASE, MITOCHONDRIAL"/>
    <property type="match status" value="1"/>
</dbReference>
<evidence type="ECO:0000256" key="2">
    <source>
        <dbReference type="ARBA" id="ARBA00012261"/>
    </source>
</evidence>
<keyword evidence="3 7" id="KW-0808">Transferase</keyword>
<dbReference type="Pfam" id="PF02911">
    <property type="entry name" value="Formyl_trans_C"/>
    <property type="match status" value="1"/>
</dbReference>
<dbReference type="SUPFAM" id="SSF53328">
    <property type="entry name" value="Formyltransferase"/>
    <property type="match status" value="1"/>
</dbReference>
<dbReference type="Gene3D" id="3.40.50.12230">
    <property type="match status" value="1"/>
</dbReference>
<evidence type="ECO:0000313" key="7">
    <source>
        <dbReference type="EMBL" id="RYC72696.1"/>
    </source>
</evidence>
<dbReference type="PANTHER" id="PTHR11138">
    <property type="entry name" value="METHIONYL-TRNA FORMYLTRANSFERASE"/>
    <property type="match status" value="1"/>
</dbReference>
<name>A0ABY0FIB3_9BACT</name>
<dbReference type="Proteomes" id="UP001190925">
    <property type="component" value="Unassembled WGS sequence"/>
</dbReference>
<proteinExistence type="inferred from homology"/>
<comment type="caution">
    <text evidence="7">The sequence shown here is derived from an EMBL/GenBank/DDBJ whole genome shotgun (WGS) entry which is preliminary data.</text>
</comment>
<keyword evidence="8" id="KW-1185">Reference proteome</keyword>
<reference evidence="7 8" key="2">
    <citation type="journal article" date="2020" name="Cell Rep.">
        <title>Acquisition and Adaptation of Ultra-small Parasitic Reduced Genome Bacteria to Mammalian Hosts.</title>
        <authorList>
            <person name="McLean J.S."/>
            <person name="Bor B."/>
            <person name="Kerns K.A."/>
            <person name="Liu Q."/>
            <person name="To T.T."/>
            <person name="Solden L."/>
            <person name="Hendrickson E.L."/>
            <person name="Wrighton K."/>
            <person name="Shi W."/>
            <person name="He X."/>
        </authorList>
    </citation>
    <scope>NUCLEOTIDE SEQUENCE [LARGE SCALE GENOMIC DNA]</scope>
    <source>
        <strain evidence="7 8">TM7_CMJM_G6_1_HOT_870</strain>
    </source>
</reference>
<dbReference type="InterPro" id="IPR011034">
    <property type="entry name" value="Formyl_transferase-like_C_sf"/>
</dbReference>
<dbReference type="EC" id="2.1.2.9" evidence="2"/>